<accession>A0A2H3AM00</accession>
<dbReference type="Proteomes" id="UP000218334">
    <property type="component" value="Unassembled WGS sequence"/>
</dbReference>
<name>A0A2H3AM00_9AGAR</name>
<sequence length="336" mass="38497">MVELFVQCVLRVGDAELSGLFGDTAAYYGTVEQQGQLMLHLHMIIWLCTSLSPQQVRERLLGDDSEFHTELIAYLESVHKGEYFNGQQQDVSQSRHAASLEPGYVEFTDVLPTGPEQHCDEVGCADCLRRDSSTTWWEYFRRMVDAIVNKCNIHSCLDNRWKKCKARFPRKLVEESNVDPETGHLNIKKREAWINTFAPLISYVFRCNTDVTSLRSGTAIKAVLIYVTDYITKPGLKTHAIFDCIRSIYQRNRDEPGDPNKTRKDRARKLMTQMVNVLGAKTELGSPMICTYLLGLPDHYTNRTFVTFYWKSFVSEVLNCWKGDDDLIDSVKVAQV</sequence>
<proteinExistence type="predicted"/>
<dbReference type="EMBL" id="KZ293495">
    <property type="protein sequence ID" value="PBK59899.1"/>
    <property type="molecule type" value="Genomic_DNA"/>
</dbReference>
<reference evidence="2" key="1">
    <citation type="journal article" date="2017" name="Nat. Ecol. Evol.">
        <title>Genome expansion and lineage-specific genetic innovations in the forest pathogenic fungi Armillaria.</title>
        <authorList>
            <person name="Sipos G."/>
            <person name="Prasanna A.N."/>
            <person name="Walter M.C."/>
            <person name="O'Connor E."/>
            <person name="Balint B."/>
            <person name="Krizsan K."/>
            <person name="Kiss B."/>
            <person name="Hess J."/>
            <person name="Varga T."/>
            <person name="Slot J."/>
            <person name="Riley R."/>
            <person name="Boka B."/>
            <person name="Rigling D."/>
            <person name="Barry K."/>
            <person name="Lee J."/>
            <person name="Mihaltcheva S."/>
            <person name="LaButti K."/>
            <person name="Lipzen A."/>
            <person name="Waldron R."/>
            <person name="Moloney N.M."/>
            <person name="Sperisen C."/>
            <person name="Kredics L."/>
            <person name="Vagvoelgyi C."/>
            <person name="Patrignani A."/>
            <person name="Fitzpatrick D."/>
            <person name="Nagy I."/>
            <person name="Doyle S."/>
            <person name="Anderson J.B."/>
            <person name="Grigoriev I.V."/>
            <person name="Gueldener U."/>
            <person name="Muensterkoetter M."/>
            <person name="Nagy L.G."/>
        </authorList>
    </citation>
    <scope>NUCLEOTIDE SEQUENCE [LARGE SCALE GENOMIC DNA]</scope>
    <source>
        <strain evidence="2">28-4</strain>
    </source>
</reference>
<dbReference type="STRING" id="1076256.A0A2H3AM00"/>
<protein>
    <recommendedName>
        <fullName evidence="3">Helitron helicase-like domain-containing protein</fullName>
    </recommendedName>
</protein>
<evidence type="ECO:0008006" key="3">
    <source>
        <dbReference type="Google" id="ProtNLM"/>
    </source>
</evidence>
<dbReference type="AlphaFoldDB" id="A0A2H3AM00"/>
<keyword evidence="2" id="KW-1185">Reference proteome</keyword>
<evidence type="ECO:0000313" key="1">
    <source>
        <dbReference type="EMBL" id="PBK59899.1"/>
    </source>
</evidence>
<gene>
    <name evidence="1" type="ORF">ARMSODRAFT_898773</name>
</gene>
<evidence type="ECO:0000313" key="2">
    <source>
        <dbReference type="Proteomes" id="UP000218334"/>
    </source>
</evidence>
<organism evidence="1 2">
    <name type="scientific">Armillaria solidipes</name>
    <dbReference type="NCBI Taxonomy" id="1076256"/>
    <lineage>
        <taxon>Eukaryota</taxon>
        <taxon>Fungi</taxon>
        <taxon>Dikarya</taxon>
        <taxon>Basidiomycota</taxon>
        <taxon>Agaricomycotina</taxon>
        <taxon>Agaricomycetes</taxon>
        <taxon>Agaricomycetidae</taxon>
        <taxon>Agaricales</taxon>
        <taxon>Marasmiineae</taxon>
        <taxon>Physalacriaceae</taxon>
        <taxon>Armillaria</taxon>
    </lineage>
</organism>